<name>A0A5M6C4I9_9TREE</name>
<reference evidence="1" key="1">
    <citation type="submission" date="2017-08" db="EMBL/GenBank/DDBJ databases">
        <authorList>
            <person name="Cuomo C."/>
            <person name="Billmyre B."/>
            <person name="Heitman J."/>
        </authorList>
    </citation>
    <scope>NUCLEOTIDE SEQUENCE</scope>
    <source>
        <strain evidence="1">CBS 12478</strain>
    </source>
</reference>
<dbReference type="InterPro" id="IPR036786">
    <property type="entry name" value="Ribosome_mat_SBDS_N_sf"/>
</dbReference>
<dbReference type="EMBL" id="CP144051">
    <property type="protein sequence ID" value="WWD16266.1"/>
    <property type="molecule type" value="Genomic_DNA"/>
</dbReference>
<dbReference type="KEGG" id="ksn:43588685"/>
<dbReference type="Pfam" id="PF01172">
    <property type="entry name" value="SBDS_N"/>
    <property type="match status" value="1"/>
</dbReference>
<dbReference type="Proteomes" id="UP000322225">
    <property type="component" value="Chromosome 1"/>
</dbReference>
<keyword evidence="2" id="KW-1185">Reference proteome</keyword>
<dbReference type="AlphaFoldDB" id="A0A5M6C4I9"/>
<gene>
    <name evidence="1" type="ORF">CI109_100692</name>
</gene>
<dbReference type="GeneID" id="43588685"/>
<dbReference type="SUPFAM" id="SSF89895">
    <property type="entry name" value="FYSH domain"/>
    <property type="match status" value="1"/>
</dbReference>
<evidence type="ECO:0000313" key="2">
    <source>
        <dbReference type="Proteomes" id="UP000322225"/>
    </source>
</evidence>
<dbReference type="OrthoDB" id="2567806at2759"/>
<dbReference type="InterPro" id="IPR019783">
    <property type="entry name" value="SDO1/SBDS_N"/>
</dbReference>
<reference evidence="1" key="2">
    <citation type="submission" date="2024-01" db="EMBL/GenBank/DDBJ databases">
        <title>Comparative genomics of Cryptococcus and Kwoniella reveals pathogenesis evolution and contrasting modes of karyotype evolution via chromosome fusion or intercentromeric recombination.</title>
        <authorList>
            <person name="Coelho M.A."/>
            <person name="David-Palma M."/>
            <person name="Shea T."/>
            <person name="Bowers K."/>
            <person name="McGinley-Smith S."/>
            <person name="Mohammad A.W."/>
            <person name="Gnirke A."/>
            <person name="Yurkov A.M."/>
            <person name="Nowrousian M."/>
            <person name="Sun S."/>
            <person name="Cuomo C.A."/>
            <person name="Heitman J."/>
        </authorList>
    </citation>
    <scope>NUCLEOTIDE SEQUENCE</scope>
    <source>
        <strain evidence="1">CBS 12478</strain>
    </source>
</reference>
<organism evidence="1 2">
    <name type="scientific">Kwoniella shandongensis</name>
    <dbReference type="NCBI Taxonomy" id="1734106"/>
    <lineage>
        <taxon>Eukaryota</taxon>
        <taxon>Fungi</taxon>
        <taxon>Dikarya</taxon>
        <taxon>Basidiomycota</taxon>
        <taxon>Agaricomycotina</taxon>
        <taxon>Tremellomycetes</taxon>
        <taxon>Tremellales</taxon>
        <taxon>Cryptococcaceae</taxon>
        <taxon>Kwoniella</taxon>
    </lineage>
</organism>
<proteinExistence type="predicted"/>
<evidence type="ECO:0000313" key="1">
    <source>
        <dbReference type="EMBL" id="WWD16266.1"/>
    </source>
</evidence>
<dbReference type="RefSeq" id="XP_031861027.1">
    <property type="nucleotide sequence ID" value="XM_032004549.1"/>
</dbReference>
<dbReference type="Gene3D" id="3.30.1250.10">
    <property type="entry name" value="Ribosome maturation protein SBDS, N-terminal domain"/>
    <property type="match status" value="1"/>
</dbReference>
<accession>A0A5M6C4I9</accession>
<sequence>MSSGTAVAVIYKPNEHAEEYQVFIDDVAEYEAWKADKSIALSRFVGQFEIYKSSTSGHTGSLGAISKQEIETAFFGDDKHVKDKSVEAAIQIILENGKTHKSDLAHSGKINKNPARGFGDTRGTGAAQGTHR</sequence>
<protein>
    <submittedName>
        <fullName evidence="1">Uncharacterized protein</fullName>
    </submittedName>
</protein>